<keyword evidence="2" id="KW-0812">Transmembrane</keyword>
<keyword evidence="2" id="KW-1133">Transmembrane helix</keyword>
<evidence type="ECO:0000256" key="2">
    <source>
        <dbReference type="SAM" id="Phobius"/>
    </source>
</evidence>
<dbReference type="GO" id="GO:0015036">
    <property type="term" value="F:disulfide oxidoreductase activity"/>
    <property type="evidence" value="ECO:0007669"/>
    <property type="project" value="UniProtKB-ARBA"/>
</dbReference>
<reference evidence="4 5" key="1">
    <citation type="submission" date="2016-07" db="EMBL/GenBank/DDBJ databases">
        <title>Developing Vibrio natriegens as a novel, fast-growing host for biotechnology.</title>
        <authorList>
            <person name="Weinstock M.T."/>
            <person name="Hesek E.D."/>
            <person name="Wilson C.M."/>
            <person name="Gibson D.G."/>
        </authorList>
    </citation>
    <scope>NUCLEOTIDE SEQUENCE [LARGE SCALE GENOMIC DNA]</scope>
    <source>
        <strain evidence="4 5">ATCC 14048</strain>
    </source>
</reference>
<feature type="transmembrane region" description="Helical" evidence="2">
    <location>
        <begin position="12"/>
        <end position="34"/>
    </location>
</feature>
<dbReference type="Pfam" id="PF00578">
    <property type="entry name" value="AhpC-TSA"/>
    <property type="match status" value="1"/>
</dbReference>
<dbReference type="RefSeq" id="WP_020335588.1">
    <property type="nucleotide sequence ID" value="NZ_ATFJ01000037.1"/>
</dbReference>
<dbReference type="EMBL" id="CP016345">
    <property type="protein sequence ID" value="ANQ12992.1"/>
    <property type="molecule type" value="Genomic_DNA"/>
</dbReference>
<dbReference type="InterPro" id="IPR017937">
    <property type="entry name" value="Thioredoxin_CS"/>
</dbReference>
<dbReference type="AlphaFoldDB" id="A0AAN0Y3G4"/>
<feature type="domain" description="Thioredoxin" evidence="3">
    <location>
        <begin position="38"/>
        <end position="171"/>
    </location>
</feature>
<dbReference type="SUPFAM" id="SSF52833">
    <property type="entry name" value="Thioredoxin-like"/>
    <property type="match status" value="1"/>
</dbReference>
<dbReference type="PANTHER" id="PTHR42852">
    <property type="entry name" value="THIOL:DISULFIDE INTERCHANGE PROTEIN DSBE"/>
    <property type="match status" value="1"/>
</dbReference>
<dbReference type="InterPro" id="IPR050553">
    <property type="entry name" value="Thioredoxin_ResA/DsbE_sf"/>
</dbReference>
<evidence type="ECO:0000313" key="5">
    <source>
        <dbReference type="Proteomes" id="UP000092741"/>
    </source>
</evidence>
<dbReference type="InterPro" id="IPR013766">
    <property type="entry name" value="Thioredoxin_domain"/>
</dbReference>
<accession>A0AAN0Y3G4</accession>
<dbReference type="GO" id="GO:0016209">
    <property type="term" value="F:antioxidant activity"/>
    <property type="evidence" value="ECO:0007669"/>
    <property type="project" value="InterPro"/>
</dbReference>
<dbReference type="GeneID" id="70911899"/>
<keyword evidence="5" id="KW-1185">Reference proteome</keyword>
<gene>
    <name evidence="4" type="ORF">BA890_09505</name>
</gene>
<evidence type="ECO:0000256" key="1">
    <source>
        <dbReference type="ARBA" id="ARBA00023284"/>
    </source>
</evidence>
<name>A0AAN0Y3G4_VIBNA</name>
<dbReference type="KEGG" id="vna:PN96_03780"/>
<dbReference type="Proteomes" id="UP000092741">
    <property type="component" value="Chromosome 1"/>
</dbReference>
<evidence type="ECO:0000259" key="3">
    <source>
        <dbReference type="PROSITE" id="PS51352"/>
    </source>
</evidence>
<keyword evidence="1" id="KW-0676">Redox-active center</keyword>
<evidence type="ECO:0000313" key="4">
    <source>
        <dbReference type="EMBL" id="ANQ12992.1"/>
    </source>
</evidence>
<dbReference type="Gene3D" id="3.40.30.10">
    <property type="entry name" value="Glutaredoxin"/>
    <property type="match status" value="1"/>
</dbReference>
<keyword evidence="2" id="KW-0472">Membrane</keyword>
<sequence length="171" mass="19526">MSSKSRRKSWQHWLLQLLQIVIIVTVVSVGMDWYRTKDIPKQNAPALSAFMSSGQYVDVIEKSHEEPVVVYFWATWCPACKFVSPSMNWISDHYSVIGVSGSSGNEERVKQFMMSKDYRFNNINDPKSKIMQDWKVVVTPTIYVLRNGEITSITTGISTPMGILARIWLAS</sequence>
<proteinExistence type="predicted"/>
<dbReference type="PROSITE" id="PS00194">
    <property type="entry name" value="THIOREDOXIN_1"/>
    <property type="match status" value="1"/>
</dbReference>
<dbReference type="InterPro" id="IPR000866">
    <property type="entry name" value="AhpC/TSA"/>
</dbReference>
<dbReference type="CDD" id="cd03011">
    <property type="entry name" value="TlpA_like_ScsD_MtbDsbE"/>
    <property type="match status" value="1"/>
</dbReference>
<dbReference type="PANTHER" id="PTHR42852:SF17">
    <property type="entry name" value="THIOREDOXIN-LIKE PROTEIN HI_1115"/>
    <property type="match status" value="1"/>
</dbReference>
<organism evidence="4 5">
    <name type="scientific">Vibrio natriegens NBRC 15636 = ATCC 14048 = DSM 759</name>
    <dbReference type="NCBI Taxonomy" id="1219067"/>
    <lineage>
        <taxon>Bacteria</taxon>
        <taxon>Pseudomonadati</taxon>
        <taxon>Pseudomonadota</taxon>
        <taxon>Gammaproteobacteria</taxon>
        <taxon>Vibrionales</taxon>
        <taxon>Vibrionaceae</taxon>
        <taxon>Vibrio</taxon>
    </lineage>
</organism>
<protein>
    <submittedName>
        <fullName evidence="4">Redoxin</fullName>
    </submittedName>
</protein>
<dbReference type="InterPro" id="IPR036249">
    <property type="entry name" value="Thioredoxin-like_sf"/>
</dbReference>
<dbReference type="PROSITE" id="PS51352">
    <property type="entry name" value="THIOREDOXIN_2"/>
    <property type="match status" value="1"/>
</dbReference>